<dbReference type="EMBL" id="PYGE01000027">
    <property type="protein sequence ID" value="PSK96113.1"/>
    <property type="molecule type" value="Genomic_DNA"/>
</dbReference>
<name>A0A2P8DFX9_9ACTN</name>
<organism evidence="2 3">
    <name type="scientific">Haloactinopolyspora alba</name>
    <dbReference type="NCBI Taxonomy" id="648780"/>
    <lineage>
        <taxon>Bacteria</taxon>
        <taxon>Bacillati</taxon>
        <taxon>Actinomycetota</taxon>
        <taxon>Actinomycetes</taxon>
        <taxon>Jiangellales</taxon>
        <taxon>Jiangellaceae</taxon>
        <taxon>Haloactinopolyspora</taxon>
    </lineage>
</organism>
<gene>
    <name evidence="2" type="ORF">CLV30_12754</name>
</gene>
<keyword evidence="1" id="KW-0560">Oxidoreductase</keyword>
<evidence type="ECO:0000313" key="2">
    <source>
        <dbReference type="EMBL" id="PSK96113.1"/>
    </source>
</evidence>
<dbReference type="InterPro" id="IPR019922">
    <property type="entry name" value="Lucif-like_OxRdatse_MSMEG_4141"/>
</dbReference>
<dbReference type="RefSeq" id="WP_165358652.1">
    <property type="nucleotide sequence ID" value="NZ_PYGE01000027.1"/>
</dbReference>
<dbReference type="Gene3D" id="3.20.20.30">
    <property type="entry name" value="Luciferase-like domain"/>
    <property type="match status" value="1"/>
</dbReference>
<protein>
    <submittedName>
        <fullName evidence="2">Putative F420-dependent oxidoreductase</fullName>
    </submittedName>
</protein>
<dbReference type="SUPFAM" id="SSF51679">
    <property type="entry name" value="Bacterial luciferase-like"/>
    <property type="match status" value="1"/>
</dbReference>
<evidence type="ECO:0000313" key="3">
    <source>
        <dbReference type="Proteomes" id="UP000243528"/>
    </source>
</evidence>
<sequence>MTNLDLGRLGLGVGFEEGTDFLYAIAEAEQIGYSTVWLSGGQLPDLDAIGTVLRATGSVNVGSGILAVDRFPADHTAAFFSETESETPGRLVLGLGGAYGPSPLTTINEYLDALEETVPLDRTMLAALGPKMLDLARERTAGALPALVTPEFTRQARQALGQDSQLAVQQIAIIENDIDTARELARPTVEFLMSNSSYAANARRMGFNDADISGVSDDLVDALVPSGDIEAVAAAVNRQYEAGADHVAVSLMNPGNPVELWRALAAEL</sequence>
<dbReference type="PANTHER" id="PTHR43244:SF1">
    <property type="entry name" value="5,10-METHYLENETETRAHYDROMETHANOPTERIN REDUCTASE"/>
    <property type="match status" value="1"/>
</dbReference>
<dbReference type="NCBIfam" id="TIGR03620">
    <property type="entry name" value="F420_MSMEG_4141"/>
    <property type="match status" value="1"/>
</dbReference>
<dbReference type="GO" id="GO:0016705">
    <property type="term" value="F:oxidoreductase activity, acting on paired donors, with incorporation or reduction of molecular oxygen"/>
    <property type="evidence" value="ECO:0007669"/>
    <property type="project" value="InterPro"/>
</dbReference>
<keyword evidence="3" id="KW-1185">Reference proteome</keyword>
<proteinExistence type="predicted"/>
<dbReference type="PANTHER" id="PTHR43244">
    <property type="match status" value="1"/>
</dbReference>
<reference evidence="2 3" key="1">
    <citation type="submission" date="2018-03" db="EMBL/GenBank/DDBJ databases">
        <title>Genomic Encyclopedia of Archaeal and Bacterial Type Strains, Phase II (KMG-II): from individual species to whole genera.</title>
        <authorList>
            <person name="Goeker M."/>
        </authorList>
    </citation>
    <scope>NUCLEOTIDE SEQUENCE [LARGE SCALE GENOMIC DNA]</scope>
    <source>
        <strain evidence="2 3">DSM 45211</strain>
    </source>
</reference>
<dbReference type="Proteomes" id="UP000243528">
    <property type="component" value="Unassembled WGS sequence"/>
</dbReference>
<dbReference type="InterPro" id="IPR036661">
    <property type="entry name" value="Luciferase-like_sf"/>
</dbReference>
<accession>A0A2P8DFX9</accession>
<dbReference type="InterPro" id="IPR050564">
    <property type="entry name" value="F420-G6PD/mer"/>
</dbReference>
<comment type="caution">
    <text evidence="2">The sequence shown here is derived from an EMBL/GenBank/DDBJ whole genome shotgun (WGS) entry which is preliminary data.</text>
</comment>
<evidence type="ECO:0000256" key="1">
    <source>
        <dbReference type="ARBA" id="ARBA00023002"/>
    </source>
</evidence>
<dbReference type="AlphaFoldDB" id="A0A2P8DFX9"/>